<dbReference type="CDD" id="cd03443">
    <property type="entry name" value="PaaI_thioesterase"/>
    <property type="match status" value="1"/>
</dbReference>
<dbReference type="VEuPathDB" id="FungiDB:CC1G_08178"/>
<accession>A8NZ76</accession>
<keyword evidence="2" id="KW-1185">Reference proteome</keyword>
<dbReference type="OMA" id="IWHRSIR"/>
<organism evidence="1 2">
    <name type="scientific">Coprinopsis cinerea (strain Okayama-7 / 130 / ATCC MYA-4618 / FGSC 9003)</name>
    <name type="common">Inky cap fungus</name>
    <name type="synonym">Hormographiella aspergillata</name>
    <dbReference type="NCBI Taxonomy" id="240176"/>
    <lineage>
        <taxon>Eukaryota</taxon>
        <taxon>Fungi</taxon>
        <taxon>Dikarya</taxon>
        <taxon>Basidiomycota</taxon>
        <taxon>Agaricomycotina</taxon>
        <taxon>Agaricomycetes</taxon>
        <taxon>Agaricomycetidae</taxon>
        <taxon>Agaricales</taxon>
        <taxon>Agaricineae</taxon>
        <taxon>Psathyrellaceae</taxon>
        <taxon>Coprinopsis</taxon>
    </lineage>
</organism>
<dbReference type="RefSeq" id="XP_001837624.2">
    <property type="nucleotide sequence ID" value="XM_001837572.2"/>
</dbReference>
<dbReference type="EMBL" id="AACS02000005">
    <property type="protein sequence ID" value="EAU84248.2"/>
    <property type="molecule type" value="Genomic_DNA"/>
</dbReference>
<gene>
    <name evidence="1" type="ORF">CC1G_08178</name>
</gene>
<dbReference type="Gene3D" id="3.10.129.10">
    <property type="entry name" value="Hotdog Thioesterase"/>
    <property type="match status" value="1"/>
</dbReference>
<sequence>MSGNACDGVKWYCWAVFRHFVGESGTWFASSIGTSVRLVEVNLWSTDGNGKPTKAESVFEVVVTKEMCNPFGILHGACAGYLLDYCSVTPLVALGYHNGEDGTGLSQSMNIIYHGAAPIGSKLRIPFFPNKIRRGVLTAVKRDYGASKIVDKCNRFLLRTILGLSYYIVECYRQQQCASGI</sequence>
<dbReference type="OrthoDB" id="2831072at2759"/>
<evidence type="ECO:0000313" key="2">
    <source>
        <dbReference type="Proteomes" id="UP000001861"/>
    </source>
</evidence>
<evidence type="ECO:0008006" key="3">
    <source>
        <dbReference type="Google" id="ProtNLM"/>
    </source>
</evidence>
<name>A8NZ76_COPC7</name>
<reference evidence="1 2" key="1">
    <citation type="journal article" date="2010" name="Proc. Natl. Acad. Sci. U.S.A.">
        <title>Insights into evolution of multicellular fungi from the assembled chromosomes of the mushroom Coprinopsis cinerea (Coprinus cinereus).</title>
        <authorList>
            <person name="Stajich J.E."/>
            <person name="Wilke S.K."/>
            <person name="Ahren D."/>
            <person name="Au C.H."/>
            <person name="Birren B.W."/>
            <person name="Borodovsky M."/>
            <person name="Burns C."/>
            <person name="Canback B."/>
            <person name="Casselton L.A."/>
            <person name="Cheng C.K."/>
            <person name="Deng J."/>
            <person name="Dietrich F.S."/>
            <person name="Fargo D.C."/>
            <person name="Farman M.L."/>
            <person name="Gathman A.C."/>
            <person name="Goldberg J."/>
            <person name="Guigo R."/>
            <person name="Hoegger P.J."/>
            <person name="Hooker J.B."/>
            <person name="Huggins A."/>
            <person name="James T.Y."/>
            <person name="Kamada T."/>
            <person name="Kilaru S."/>
            <person name="Kodira C."/>
            <person name="Kues U."/>
            <person name="Kupfer D."/>
            <person name="Kwan H.S."/>
            <person name="Lomsadze A."/>
            <person name="Li W."/>
            <person name="Lilly W.W."/>
            <person name="Ma L.J."/>
            <person name="Mackey A.J."/>
            <person name="Manning G."/>
            <person name="Martin F."/>
            <person name="Muraguchi H."/>
            <person name="Natvig D.O."/>
            <person name="Palmerini H."/>
            <person name="Ramesh M.A."/>
            <person name="Rehmeyer C.J."/>
            <person name="Roe B.A."/>
            <person name="Shenoy N."/>
            <person name="Stanke M."/>
            <person name="Ter-Hovhannisyan V."/>
            <person name="Tunlid A."/>
            <person name="Velagapudi R."/>
            <person name="Vision T.J."/>
            <person name="Zeng Q."/>
            <person name="Zolan M.E."/>
            <person name="Pukkila P.J."/>
        </authorList>
    </citation>
    <scope>NUCLEOTIDE SEQUENCE [LARGE SCALE GENOMIC DNA]</scope>
    <source>
        <strain evidence="2">Okayama-7 / 130 / ATCC MYA-4618 / FGSC 9003</strain>
    </source>
</reference>
<evidence type="ECO:0000313" key="1">
    <source>
        <dbReference type="EMBL" id="EAU84248.2"/>
    </source>
</evidence>
<dbReference type="AlphaFoldDB" id="A8NZ76"/>
<dbReference type="Proteomes" id="UP000001861">
    <property type="component" value="Unassembled WGS sequence"/>
</dbReference>
<comment type="caution">
    <text evidence="1">The sequence shown here is derived from an EMBL/GenBank/DDBJ whole genome shotgun (WGS) entry which is preliminary data.</text>
</comment>
<dbReference type="HOGENOM" id="CLU_1488941_0_0_1"/>
<dbReference type="SUPFAM" id="SSF54637">
    <property type="entry name" value="Thioesterase/thiol ester dehydrase-isomerase"/>
    <property type="match status" value="1"/>
</dbReference>
<proteinExistence type="predicted"/>
<dbReference type="KEGG" id="cci:CC1G_08178"/>
<dbReference type="eggNOG" id="ENOG502SDK2">
    <property type="taxonomic scope" value="Eukaryota"/>
</dbReference>
<dbReference type="GeneID" id="6014185"/>
<dbReference type="InParanoid" id="A8NZ76"/>
<dbReference type="InterPro" id="IPR029069">
    <property type="entry name" value="HotDog_dom_sf"/>
</dbReference>
<protein>
    <recommendedName>
        <fullName evidence="3">Thioesterase domain-containing protein</fullName>
    </recommendedName>
</protein>